<sequence length="52" mass="6397">MSTNEIRRLLAALAFTPLVCIDHVMHWSHWRRERQQQARDCHYRRRGERPPD</sequence>
<dbReference type="Proteomes" id="UP001494902">
    <property type="component" value="Unassembled WGS sequence"/>
</dbReference>
<dbReference type="EMBL" id="JBEDNQ010000012">
    <property type="protein sequence ID" value="MEQ3553888.1"/>
    <property type="molecule type" value="Genomic_DNA"/>
</dbReference>
<organism evidence="1 2">
    <name type="scientific">Pseudonocardia nematodicida</name>
    <dbReference type="NCBI Taxonomy" id="1206997"/>
    <lineage>
        <taxon>Bacteria</taxon>
        <taxon>Bacillati</taxon>
        <taxon>Actinomycetota</taxon>
        <taxon>Actinomycetes</taxon>
        <taxon>Pseudonocardiales</taxon>
        <taxon>Pseudonocardiaceae</taxon>
        <taxon>Pseudonocardia</taxon>
    </lineage>
</organism>
<accession>A0ABV1KJ42</accession>
<dbReference type="RefSeq" id="WP_349300961.1">
    <property type="nucleotide sequence ID" value="NZ_JBEDNQ010000012.1"/>
</dbReference>
<evidence type="ECO:0008006" key="3">
    <source>
        <dbReference type="Google" id="ProtNLM"/>
    </source>
</evidence>
<reference evidence="1 2" key="1">
    <citation type="submission" date="2024-03" db="EMBL/GenBank/DDBJ databases">
        <title>Draft genome sequence of Pseudonocardia nematodicida JCM 31783.</title>
        <authorList>
            <person name="Butdee W."/>
            <person name="Duangmal K."/>
        </authorList>
    </citation>
    <scope>NUCLEOTIDE SEQUENCE [LARGE SCALE GENOMIC DNA]</scope>
    <source>
        <strain evidence="1 2">JCM 31783</strain>
    </source>
</reference>
<evidence type="ECO:0000313" key="1">
    <source>
        <dbReference type="EMBL" id="MEQ3553888.1"/>
    </source>
</evidence>
<name>A0ABV1KJ42_9PSEU</name>
<keyword evidence="2" id="KW-1185">Reference proteome</keyword>
<evidence type="ECO:0000313" key="2">
    <source>
        <dbReference type="Proteomes" id="UP001494902"/>
    </source>
</evidence>
<gene>
    <name evidence="1" type="ORF">WIS52_25725</name>
</gene>
<proteinExistence type="predicted"/>
<protein>
    <recommendedName>
        <fullName evidence="3">Transposase</fullName>
    </recommendedName>
</protein>
<comment type="caution">
    <text evidence="1">The sequence shown here is derived from an EMBL/GenBank/DDBJ whole genome shotgun (WGS) entry which is preliminary data.</text>
</comment>